<dbReference type="PROSITE" id="PS50850">
    <property type="entry name" value="MFS"/>
    <property type="match status" value="1"/>
</dbReference>
<dbReference type="AlphaFoldDB" id="A0A9P8TRY3"/>
<protein>
    <recommendedName>
        <fullName evidence="7">Major facilitator superfamily (MFS) profile domain-containing protein</fullName>
    </recommendedName>
</protein>
<feature type="transmembrane region" description="Helical" evidence="6">
    <location>
        <begin position="269"/>
        <end position="287"/>
    </location>
</feature>
<evidence type="ECO:0000259" key="7">
    <source>
        <dbReference type="PROSITE" id="PS50850"/>
    </source>
</evidence>
<dbReference type="PANTHER" id="PTHR23508:SF10">
    <property type="entry name" value="CARBOXYLIC ACID TRANSPORTER PROTEIN HOMOLOG"/>
    <property type="match status" value="1"/>
</dbReference>
<dbReference type="GO" id="GO:0005886">
    <property type="term" value="C:plasma membrane"/>
    <property type="evidence" value="ECO:0007669"/>
    <property type="project" value="TreeGrafter"/>
</dbReference>
<feature type="region of interest" description="Disordered" evidence="5">
    <location>
        <begin position="1"/>
        <end position="24"/>
    </location>
</feature>
<feature type="transmembrane region" description="Helical" evidence="6">
    <location>
        <begin position="402"/>
        <end position="418"/>
    </location>
</feature>
<evidence type="ECO:0000313" key="9">
    <source>
        <dbReference type="Proteomes" id="UP000774326"/>
    </source>
</evidence>
<feature type="transmembrane region" description="Helical" evidence="6">
    <location>
        <begin position="112"/>
        <end position="138"/>
    </location>
</feature>
<evidence type="ECO:0000256" key="2">
    <source>
        <dbReference type="ARBA" id="ARBA00022692"/>
    </source>
</evidence>
<proteinExistence type="predicted"/>
<comment type="subcellular location">
    <subcellularLocation>
        <location evidence="1">Membrane</location>
        <topology evidence="1">Multi-pass membrane protein</topology>
    </subcellularLocation>
</comment>
<dbReference type="OrthoDB" id="5296287at2759"/>
<evidence type="ECO:0000256" key="6">
    <source>
        <dbReference type="SAM" id="Phobius"/>
    </source>
</evidence>
<comment type="caution">
    <text evidence="8">The sequence shown here is derived from an EMBL/GenBank/DDBJ whole genome shotgun (WGS) entry which is preliminary data.</text>
</comment>
<name>A0A9P8TRY3_WICPI</name>
<keyword evidence="9" id="KW-1185">Reference proteome</keyword>
<keyword evidence="2 6" id="KW-0812">Transmembrane</keyword>
<feature type="transmembrane region" description="Helical" evidence="6">
    <location>
        <begin position="235"/>
        <end position="257"/>
    </location>
</feature>
<dbReference type="InterPro" id="IPR005828">
    <property type="entry name" value="MFS_sugar_transport-like"/>
</dbReference>
<dbReference type="InterPro" id="IPR036259">
    <property type="entry name" value="MFS_trans_sf"/>
</dbReference>
<dbReference type="EMBL" id="JAEUBG010000218">
    <property type="protein sequence ID" value="KAH3688666.1"/>
    <property type="molecule type" value="Genomic_DNA"/>
</dbReference>
<feature type="transmembrane region" description="Helical" evidence="6">
    <location>
        <begin position="177"/>
        <end position="200"/>
    </location>
</feature>
<evidence type="ECO:0000256" key="5">
    <source>
        <dbReference type="SAM" id="MobiDB-lite"/>
    </source>
</evidence>
<dbReference type="InterPro" id="IPR020846">
    <property type="entry name" value="MFS_dom"/>
</dbReference>
<feature type="transmembrane region" description="Helical" evidence="6">
    <location>
        <begin position="500"/>
        <end position="521"/>
    </location>
</feature>
<keyword evidence="4 6" id="KW-0472">Membrane</keyword>
<reference evidence="8" key="2">
    <citation type="submission" date="2021-01" db="EMBL/GenBank/DDBJ databases">
        <authorList>
            <person name="Schikora-Tamarit M.A."/>
        </authorList>
    </citation>
    <scope>NUCLEOTIDE SEQUENCE</scope>
    <source>
        <strain evidence="8">CBS2887</strain>
    </source>
</reference>
<gene>
    <name evidence="8" type="ORF">WICPIJ_000357</name>
</gene>
<feature type="transmembrane region" description="Helical" evidence="6">
    <location>
        <begin position="372"/>
        <end position="390"/>
    </location>
</feature>
<keyword evidence="3 6" id="KW-1133">Transmembrane helix</keyword>
<dbReference type="GO" id="GO:0035879">
    <property type="term" value="P:plasma membrane lactate transport"/>
    <property type="evidence" value="ECO:0007669"/>
    <property type="project" value="TreeGrafter"/>
</dbReference>
<dbReference type="Proteomes" id="UP000774326">
    <property type="component" value="Unassembled WGS sequence"/>
</dbReference>
<evidence type="ECO:0000256" key="3">
    <source>
        <dbReference type="ARBA" id="ARBA00022989"/>
    </source>
</evidence>
<dbReference type="PANTHER" id="PTHR23508">
    <property type="entry name" value="CARBOXYLIC ACID TRANSPORTER PROTEIN HOMOLOG"/>
    <property type="match status" value="1"/>
</dbReference>
<sequence length="553" mass="61798">MSIKDETSELENVETYDPSTTTTTTKHHLLDLQRAATNESIHQQHEIELNIDVDVEHEGVILEDEAPDLSLSNIAYYFLRRVPTLFQFHFKNASSLNPIPNLREMTLSNWNYFALGWLSWFSAAFDFFLTAVAGTQIAASLNVSTADITWGLSAVLMLRSCGAVIFGVWTDNYSRKWPFIFCAFMFLALQIGTGFCTNFHQFLAVRALSGVAMGGTYGTSSTCCLDDAPVKARSFLSGLLFTAYPLSFVFAAIFWRAFESLDTKTWQSLFWFSSFIPALIIVWRLFFPETKYFERLLKAKEIIKQEQIEAGTYIKPTFMTRLSNLKGMANKHWLMFIYLVLLLAFSNYLTHASEDLYPTMLRKQLGLSENKLTVIIVITNLGGVLGSLVSGSAMEVIGRRNALLYSAIIAGVMTYPAYMLQSDAALFAGGFFLFFGVNGVWGALPIHLSELSPPEARALVSGLAYQLGNLASAASSTIETRLADQWPLYDPDGKFISDDYAKVMCVLTGAVCIYGVVTVLVGPEKFHRNLSSPVMNKYLQKVIEREENEKSQA</sequence>
<feature type="transmembrane region" description="Helical" evidence="6">
    <location>
        <begin position="425"/>
        <end position="444"/>
    </location>
</feature>
<reference evidence="8" key="1">
    <citation type="journal article" date="2021" name="Open Biol.">
        <title>Shared evolutionary footprints suggest mitochondrial oxidative damage underlies multiple complex I losses in fungi.</title>
        <authorList>
            <person name="Schikora-Tamarit M.A."/>
            <person name="Marcet-Houben M."/>
            <person name="Nosek J."/>
            <person name="Gabaldon T."/>
        </authorList>
    </citation>
    <scope>NUCLEOTIDE SEQUENCE</scope>
    <source>
        <strain evidence="8">CBS2887</strain>
    </source>
</reference>
<evidence type="ECO:0000256" key="1">
    <source>
        <dbReference type="ARBA" id="ARBA00004141"/>
    </source>
</evidence>
<dbReference type="CDD" id="cd17316">
    <property type="entry name" value="MFS_SV2_like"/>
    <property type="match status" value="1"/>
</dbReference>
<dbReference type="GO" id="GO:0015355">
    <property type="term" value="F:secondary active monocarboxylate transmembrane transporter activity"/>
    <property type="evidence" value="ECO:0007669"/>
    <property type="project" value="TreeGrafter"/>
</dbReference>
<evidence type="ECO:0000256" key="4">
    <source>
        <dbReference type="ARBA" id="ARBA00023136"/>
    </source>
</evidence>
<dbReference type="SUPFAM" id="SSF103473">
    <property type="entry name" value="MFS general substrate transporter"/>
    <property type="match status" value="1"/>
</dbReference>
<organism evidence="8 9">
    <name type="scientific">Wickerhamomyces pijperi</name>
    <name type="common">Yeast</name>
    <name type="synonym">Pichia pijperi</name>
    <dbReference type="NCBI Taxonomy" id="599730"/>
    <lineage>
        <taxon>Eukaryota</taxon>
        <taxon>Fungi</taxon>
        <taxon>Dikarya</taxon>
        <taxon>Ascomycota</taxon>
        <taxon>Saccharomycotina</taxon>
        <taxon>Saccharomycetes</taxon>
        <taxon>Phaffomycetales</taxon>
        <taxon>Wickerhamomycetaceae</taxon>
        <taxon>Wickerhamomyces</taxon>
    </lineage>
</organism>
<feature type="domain" description="Major facilitator superfamily (MFS) profile" evidence="7">
    <location>
        <begin position="112"/>
        <end position="527"/>
    </location>
</feature>
<feature type="transmembrane region" description="Helical" evidence="6">
    <location>
        <begin position="333"/>
        <end position="351"/>
    </location>
</feature>
<feature type="transmembrane region" description="Helical" evidence="6">
    <location>
        <begin position="150"/>
        <end position="170"/>
    </location>
</feature>
<accession>A0A9P8TRY3</accession>
<dbReference type="Gene3D" id="1.20.1250.20">
    <property type="entry name" value="MFS general substrate transporter like domains"/>
    <property type="match status" value="2"/>
</dbReference>
<evidence type="ECO:0000313" key="8">
    <source>
        <dbReference type="EMBL" id="KAH3688666.1"/>
    </source>
</evidence>
<dbReference type="Pfam" id="PF00083">
    <property type="entry name" value="Sugar_tr"/>
    <property type="match status" value="1"/>
</dbReference>